<dbReference type="OrthoDB" id="1426482at2"/>
<dbReference type="PANTHER" id="PTHR35894">
    <property type="entry name" value="GENERAL SECRETION PATHWAY PROTEIN A-RELATED"/>
    <property type="match status" value="1"/>
</dbReference>
<dbReference type="InterPro" id="IPR049945">
    <property type="entry name" value="AAA_22"/>
</dbReference>
<keyword evidence="2" id="KW-0067">ATP-binding</keyword>
<dbReference type="PANTHER" id="PTHR35894:SF1">
    <property type="entry name" value="PHOSPHORIBULOKINASE _ URIDINE KINASE FAMILY"/>
    <property type="match status" value="1"/>
</dbReference>
<dbReference type="Gene3D" id="3.40.50.300">
    <property type="entry name" value="P-loop containing nucleotide triphosphate hydrolases"/>
    <property type="match status" value="1"/>
</dbReference>
<dbReference type="InterPro" id="IPR001387">
    <property type="entry name" value="Cro/C1-type_HTH"/>
</dbReference>
<dbReference type="PROSITE" id="PS50943">
    <property type="entry name" value="HTH_CROC1"/>
    <property type="match status" value="1"/>
</dbReference>
<dbReference type="SUPFAM" id="SSF47413">
    <property type="entry name" value="lambda repressor-like DNA-binding domains"/>
    <property type="match status" value="1"/>
</dbReference>
<evidence type="ECO:0000313" key="3">
    <source>
        <dbReference type="Proteomes" id="UP000256326"/>
    </source>
</evidence>
<evidence type="ECO:0000259" key="1">
    <source>
        <dbReference type="PROSITE" id="PS50943"/>
    </source>
</evidence>
<dbReference type="GO" id="GO:0003677">
    <property type="term" value="F:DNA binding"/>
    <property type="evidence" value="ECO:0007669"/>
    <property type="project" value="InterPro"/>
</dbReference>
<evidence type="ECO:0000313" key="2">
    <source>
        <dbReference type="EMBL" id="REC71345.1"/>
    </source>
</evidence>
<dbReference type="InterPro" id="IPR027417">
    <property type="entry name" value="P-loop_NTPase"/>
</dbReference>
<protein>
    <submittedName>
        <fullName evidence="2">ATP-binding protein</fullName>
    </submittedName>
</protein>
<dbReference type="InterPro" id="IPR052026">
    <property type="entry name" value="ExeA_AAA_ATPase_DNA-bind"/>
</dbReference>
<dbReference type="Proteomes" id="UP000256326">
    <property type="component" value="Unassembled WGS sequence"/>
</dbReference>
<dbReference type="AlphaFoldDB" id="A0A3D9D033"/>
<accession>A0A3D9D033</accession>
<dbReference type="Pfam" id="PF13401">
    <property type="entry name" value="AAA_22"/>
    <property type="match status" value="1"/>
</dbReference>
<dbReference type="GO" id="GO:0005524">
    <property type="term" value="F:ATP binding"/>
    <property type="evidence" value="ECO:0007669"/>
    <property type="project" value="UniProtKB-KW"/>
</dbReference>
<comment type="caution">
    <text evidence="2">The sequence shown here is derived from an EMBL/GenBank/DDBJ whole genome shotgun (WGS) entry which is preliminary data.</text>
</comment>
<keyword evidence="2" id="KW-0547">Nucleotide-binding</keyword>
<sequence>MTNLQKNEIIQLIEMEKPKLGSYTAVATKCGVSKSTISNIISGKHDNIKPKMWLSIGYTLGYNSTEWQTAETFDFRKIHSLCNDVKNEHLFRILSAKAGMGKSTALEFYADVKNDRKNKTQEENNIFYIRCREWSGRKFLTELCISLGIDPENSKTDELGEKVSKFFINRSAYNPILIVDEADKLKDSAIRWFIHFENENKNITGCLLSGTEYLEKRIRDGVRLKKQGYDEIESRFRRTYVKLIGSREADVNAICEANGIFEKTIQSRIFTECNPTPVIINKQSVKVVTDIRNIQGKIARELRIKQSA</sequence>
<dbReference type="RefSeq" id="WP_116033816.1">
    <property type="nucleotide sequence ID" value="NZ_JBHLVV010000052.1"/>
</dbReference>
<keyword evidence="3" id="KW-1185">Reference proteome</keyword>
<dbReference type="EMBL" id="QNUG01000010">
    <property type="protein sequence ID" value="REC71345.1"/>
    <property type="molecule type" value="Genomic_DNA"/>
</dbReference>
<organism evidence="2 3">
    <name type="scientific">Epilithonimonas hispanica</name>
    <dbReference type="NCBI Taxonomy" id="358687"/>
    <lineage>
        <taxon>Bacteria</taxon>
        <taxon>Pseudomonadati</taxon>
        <taxon>Bacteroidota</taxon>
        <taxon>Flavobacteriia</taxon>
        <taxon>Flavobacteriales</taxon>
        <taxon>Weeksellaceae</taxon>
        <taxon>Chryseobacterium group</taxon>
        <taxon>Epilithonimonas</taxon>
    </lineage>
</organism>
<dbReference type="GO" id="GO:0016887">
    <property type="term" value="F:ATP hydrolysis activity"/>
    <property type="evidence" value="ECO:0007669"/>
    <property type="project" value="InterPro"/>
</dbReference>
<proteinExistence type="predicted"/>
<dbReference type="SUPFAM" id="SSF52540">
    <property type="entry name" value="P-loop containing nucleoside triphosphate hydrolases"/>
    <property type="match status" value="1"/>
</dbReference>
<gene>
    <name evidence="2" type="ORF">DRF58_05890</name>
</gene>
<reference evidence="2 3" key="1">
    <citation type="journal article" date="2006" name="Int. J. Syst. Evol. Microbiol.">
        <title>Chryseobacterium hispanicum sp. nov., isolated from the drinking water distribution system of Sevilla, Spain.</title>
        <authorList>
            <person name="Gallego V."/>
            <person name="Garcia M.T."/>
            <person name="Ventosa A."/>
        </authorList>
    </citation>
    <scope>NUCLEOTIDE SEQUENCE [LARGE SCALE GENOMIC DNA]</scope>
    <source>
        <strain evidence="2 3">KCTC 22104</strain>
    </source>
</reference>
<name>A0A3D9D033_9FLAO</name>
<feature type="domain" description="HTH cro/C1-type" evidence="1">
    <location>
        <begin position="24"/>
        <end position="67"/>
    </location>
</feature>
<dbReference type="InterPro" id="IPR010982">
    <property type="entry name" value="Lambda_DNA-bd_dom_sf"/>
</dbReference>